<proteinExistence type="predicted"/>
<evidence type="ECO:0000313" key="1">
    <source>
        <dbReference type="EMBL" id="CAA9275957.1"/>
    </source>
</evidence>
<dbReference type="Gene3D" id="2.50.20.10">
    <property type="entry name" value="Lipoprotein localisation LolA/LolB/LppX"/>
    <property type="match status" value="1"/>
</dbReference>
<dbReference type="EMBL" id="CADCTJ010000950">
    <property type="protein sequence ID" value="CAA9275957.1"/>
    <property type="molecule type" value="Genomic_DNA"/>
</dbReference>
<dbReference type="Pfam" id="PF14125">
    <property type="entry name" value="DUF4292"/>
    <property type="match status" value="1"/>
</dbReference>
<name>A0A6J4JG65_9BACT</name>
<dbReference type="InterPro" id="IPR025634">
    <property type="entry name" value="DUF4292"/>
</dbReference>
<reference evidence="1" key="1">
    <citation type="submission" date="2020-02" db="EMBL/GenBank/DDBJ databases">
        <authorList>
            <person name="Meier V. D."/>
        </authorList>
    </citation>
    <scope>NUCLEOTIDE SEQUENCE</scope>
    <source>
        <strain evidence="1">AVDCRST_MAG95</strain>
    </source>
</reference>
<gene>
    <name evidence="1" type="ORF">AVDCRST_MAG95-3027</name>
</gene>
<organism evidence="1">
    <name type="scientific">uncultured Adhaeribacter sp</name>
    <dbReference type="NCBI Taxonomy" id="448109"/>
    <lineage>
        <taxon>Bacteria</taxon>
        <taxon>Pseudomonadati</taxon>
        <taxon>Bacteroidota</taxon>
        <taxon>Cytophagia</taxon>
        <taxon>Cytophagales</taxon>
        <taxon>Hymenobacteraceae</taxon>
        <taxon>Adhaeribacter</taxon>
        <taxon>environmental samples</taxon>
    </lineage>
</organism>
<dbReference type="PROSITE" id="PS51257">
    <property type="entry name" value="PROKAR_LIPOPROTEIN"/>
    <property type="match status" value="1"/>
</dbReference>
<protein>
    <recommendedName>
        <fullName evidence="2">DUF4292 domain-containing protein</fullName>
    </recommendedName>
</protein>
<dbReference type="AlphaFoldDB" id="A0A6J4JG65"/>
<evidence type="ECO:0008006" key="2">
    <source>
        <dbReference type="Google" id="ProtNLM"/>
    </source>
</evidence>
<sequence>MNKPLPILLAIWLVLLFSACKRNSVPGSSAGPRKINKVNVANLDFNYFSAKGRMQFENNGEKIGTGITLRMKKDSVIWISVVPGLGIEVARLRLTPDSVMMINRLEKTYFADNVQALKDRFNVDLTFNMVQALLVGNYVPGQKNNEKLLAADPLQHTQQSLGAALLDQYISTDSFKLKKLQISDPSTPSNTITVDYTDFETIANNVSLAKSTLIVANTVKENKTSKMVASINLNKVEVNEKSLDFPFFIPADYRRK</sequence>
<accession>A0A6J4JG65</accession>